<accession>A0A0F9JL50</accession>
<protein>
    <submittedName>
        <fullName evidence="1">Uncharacterized protein</fullName>
    </submittedName>
</protein>
<evidence type="ECO:0000313" key="1">
    <source>
        <dbReference type="EMBL" id="KKM63131.1"/>
    </source>
</evidence>
<comment type="caution">
    <text evidence="1">The sequence shown here is derived from an EMBL/GenBank/DDBJ whole genome shotgun (WGS) entry which is preliminary data.</text>
</comment>
<gene>
    <name evidence="1" type="ORF">LCGC14_1514540</name>
</gene>
<dbReference type="EMBL" id="LAZR01011156">
    <property type="protein sequence ID" value="KKM63131.1"/>
    <property type="molecule type" value="Genomic_DNA"/>
</dbReference>
<name>A0A0F9JL50_9ZZZZ</name>
<reference evidence="1" key="1">
    <citation type="journal article" date="2015" name="Nature">
        <title>Complex archaea that bridge the gap between prokaryotes and eukaryotes.</title>
        <authorList>
            <person name="Spang A."/>
            <person name="Saw J.H."/>
            <person name="Jorgensen S.L."/>
            <person name="Zaremba-Niedzwiedzka K."/>
            <person name="Martijn J."/>
            <person name="Lind A.E."/>
            <person name="van Eijk R."/>
            <person name="Schleper C."/>
            <person name="Guy L."/>
            <person name="Ettema T.J."/>
        </authorList>
    </citation>
    <scope>NUCLEOTIDE SEQUENCE</scope>
</reference>
<proteinExistence type="predicted"/>
<sequence length="175" mass="19948">MPTILEKMVGGACITLFLFINPTAQYNTSETLLQATIPSREIVIEVEKTVEIEKKSEIILAEVSAYSSSIDETDDTPFIAANGKRVYNGMIACPSRFPFETEIEILGSWLKTKRGGRGKVNETRSIAIIILREIFPKYFTYQRLGSLFNIDRKTAHDIYKRDRERYLKLIGFKGK</sequence>
<dbReference type="AlphaFoldDB" id="A0A0F9JL50"/>
<organism evidence="1">
    <name type="scientific">marine sediment metagenome</name>
    <dbReference type="NCBI Taxonomy" id="412755"/>
    <lineage>
        <taxon>unclassified sequences</taxon>
        <taxon>metagenomes</taxon>
        <taxon>ecological metagenomes</taxon>
    </lineage>
</organism>